<dbReference type="Proteomes" id="UP000178023">
    <property type="component" value="Unassembled WGS sequence"/>
</dbReference>
<feature type="transmembrane region" description="Helical" evidence="13">
    <location>
        <begin position="6"/>
        <end position="29"/>
    </location>
</feature>
<comment type="cofactor">
    <cofactor evidence="1">
        <name>Zn(2+)</name>
        <dbReference type="ChEBI" id="CHEBI:29105"/>
    </cofactor>
</comment>
<comment type="similarity">
    <text evidence="3">Belongs to the peptidase M50B family.</text>
</comment>
<keyword evidence="9" id="KW-0862">Zinc</keyword>
<feature type="transmembrane region" description="Helical" evidence="13">
    <location>
        <begin position="122"/>
        <end position="144"/>
    </location>
</feature>
<evidence type="ECO:0000256" key="1">
    <source>
        <dbReference type="ARBA" id="ARBA00001947"/>
    </source>
</evidence>
<sequence>MDTLLVKVAQIIIFLYSVVIHEVSHGVMANSLGDTTAKNMGRITLNPLKHLDFFGSIVLPFLTGFGYAKPVPYNPANLPNPRSGSVKIALAGPLSNVALAILFGLTLRFLGGYMGSPLLVGLFEYIVFVNILLAVFNIFPIPPLDGHWLLMVFLPDRYYKLKQLLYKYSIVFVIFFVFVIFRLISPVIIPISRFIIGY</sequence>
<keyword evidence="12 13" id="KW-0472">Membrane</keyword>
<keyword evidence="7" id="KW-0479">Metal-binding</keyword>
<evidence type="ECO:0000259" key="14">
    <source>
        <dbReference type="Pfam" id="PF02163"/>
    </source>
</evidence>
<accession>A0A1F8F6T6</accession>
<dbReference type="GO" id="GO:0006508">
    <property type="term" value="P:proteolysis"/>
    <property type="evidence" value="ECO:0007669"/>
    <property type="project" value="UniProtKB-KW"/>
</dbReference>
<feature type="domain" description="Peptidase M50" evidence="14">
    <location>
        <begin position="120"/>
        <end position="176"/>
    </location>
</feature>
<feature type="transmembrane region" description="Helical" evidence="13">
    <location>
        <begin position="50"/>
        <end position="68"/>
    </location>
</feature>
<dbReference type="AlphaFoldDB" id="A0A1F8F6T6"/>
<dbReference type="GO" id="GO:0046872">
    <property type="term" value="F:metal ion binding"/>
    <property type="evidence" value="ECO:0007669"/>
    <property type="project" value="UniProtKB-KW"/>
</dbReference>
<keyword evidence="11" id="KW-0482">Metalloprotease</keyword>
<evidence type="ECO:0000256" key="13">
    <source>
        <dbReference type="SAM" id="Phobius"/>
    </source>
</evidence>
<keyword evidence="4" id="KW-1003">Cell membrane</keyword>
<feature type="transmembrane region" description="Helical" evidence="13">
    <location>
        <begin position="164"/>
        <end position="184"/>
    </location>
</feature>
<keyword evidence="5" id="KW-0645">Protease</keyword>
<evidence type="ECO:0000256" key="12">
    <source>
        <dbReference type="ARBA" id="ARBA00023136"/>
    </source>
</evidence>
<protein>
    <recommendedName>
        <fullName evidence="14">Peptidase M50 domain-containing protein</fullName>
    </recommendedName>
</protein>
<evidence type="ECO:0000256" key="6">
    <source>
        <dbReference type="ARBA" id="ARBA00022692"/>
    </source>
</evidence>
<dbReference type="InterPro" id="IPR052348">
    <property type="entry name" value="Metallopeptidase_M50B"/>
</dbReference>
<dbReference type="InterPro" id="IPR044537">
    <property type="entry name" value="Rip2-like"/>
</dbReference>
<feature type="transmembrane region" description="Helical" evidence="13">
    <location>
        <begin position="88"/>
        <end position="110"/>
    </location>
</feature>
<evidence type="ECO:0000256" key="4">
    <source>
        <dbReference type="ARBA" id="ARBA00022475"/>
    </source>
</evidence>
<dbReference type="EMBL" id="MGJL01000007">
    <property type="protein sequence ID" value="OGN08328.1"/>
    <property type="molecule type" value="Genomic_DNA"/>
</dbReference>
<reference evidence="15 16" key="1">
    <citation type="journal article" date="2016" name="Nat. Commun.">
        <title>Thousands of microbial genomes shed light on interconnected biogeochemical processes in an aquifer system.</title>
        <authorList>
            <person name="Anantharaman K."/>
            <person name="Brown C.T."/>
            <person name="Hug L.A."/>
            <person name="Sharon I."/>
            <person name="Castelle C.J."/>
            <person name="Probst A.J."/>
            <person name="Thomas B.C."/>
            <person name="Singh A."/>
            <person name="Wilkins M.J."/>
            <person name="Karaoz U."/>
            <person name="Brodie E.L."/>
            <person name="Williams K.H."/>
            <person name="Hubbard S.S."/>
            <person name="Banfield J.F."/>
        </authorList>
    </citation>
    <scope>NUCLEOTIDE SEQUENCE [LARGE SCALE GENOMIC DNA]</scope>
</reference>
<evidence type="ECO:0000256" key="9">
    <source>
        <dbReference type="ARBA" id="ARBA00022833"/>
    </source>
</evidence>
<comment type="subcellular location">
    <subcellularLocation>
        <location evidence="2">Cell membrane</location>
        <topology evidence="2">Multi-pass membrane protein</topology>
    </subcellularLocation>
</comment>
<name>A0A1F8F6T6_9BACT</name>
<dbReference type="GO" id="GO:0008237">
    <property type="term" value="F:metallopeptidase activity"/>
    <property type="evidence" value="ECO:0007669"/>
    <property type="project" value="UniProtKB-KW"/>
</dbReference>
<evidence type="ECO:0000256" key="10">
    <source>
        <dbReference type="ARBA" id="ARBA00022989"/>
    </source>
</evidence>
<dbReference type="InterPro" id="IPR008915">
    <property type="entry name" value="Peptidase_M50"/>
</dbReference>
<evidence type="ECO:0000256" key="2">
    <source>
        <dbReference type="ARBA" id="ARBA00004651"/>
    </source>
</evidence>
<dbReference type="PANTHER" id="PTHR35864:SF1">
    <property type="entry name" value="ZINC METALLOPROTEASE YWHC-RELATED"/>
    <property type="match status" value="1"/>
</dbReference>
<proteinExistence type="inferred from homology"/>
<dbReference type="CDD" id="cd06158">
    <property type="entry name" value="S2P-M50_like_1"/>
    <property type="match status" value="1"/>
</dbReference>
<evidence type="ECO:0000256" key="7">
    <source>
        <dbReference type="ARBA" id="ARBA00022723"/>
    </source>
</evidence>
<evidence type="ECO:0000256" key="5">
    <source>
        <dbReference type="ARBA" id="ARBA00022670"/>
    </source>
</evidence>
<evidence type="ECO:0000256" key="11">
    <source>
        <dbReference type="ARBA" id="ARBA00023049"/>
    </source>
</evidence>
<evidence type="ECO:0000256" key="3">
    <source>
        <dbReference type="ARBA" id="ARBA00007931"/>
    </source>
</evidence>
<keyword evidence="10 13" id="KW-1133">Transmembrane helix</keyword>
<evidence type="ECO:0000256" key="8">
    <source>
        <dbReference type="ARBA" id="ARBA00022801"/>
    </source>
</evidence>
<evidence type="ECO:0000313" key="15">
    <source>
        <dbReference type="EMBL" id="OGN08328.1"/>
    </source>
</evidence>
<dbReference type="PANTHER" id="PTHR35864">
    <property type="entry name" value="ZINC METALLOPROTEASE MJ0611-RELATED"/>
    <property type="match status" value="1"/>
</dbReference>
<organism evidence="15 16">
    <name type="scientific">Candidatus Yanofskybacteria bacterium RIFCSPHIGHO2_01_FULL_45_42</name>
    <dbReference type="NCBI Taxonomy" id="1802671"/>
    <lineage>
        <taxon>Bacteria</taxon>
        <taxon>Candidatus Yanofskyibacteriota</taxon>
    </lineage>
</organism>
<dbReference type="Pfam" id="PF02163">
    <property type="entry name" value="Peptidase_M50"/>
    <property type="match status" value="2"/>
</dbReference>
<gene>
    <name evidence="15" type="ORF">A2750_00750</name>
</gene>
<keyword evidence="8" id="KW-0378">Hydrolase</keyword>
<feature type="domain" description="Peptidase M50" evidence="14">
    <location>
        <begin position="11"/>
        <end position="110"/>
    </location>
</feature>
<evidence type="ECO:0000313" key="16">
    <source>
        <dbReference type="Proteomes" id="UP000178023"/>
    </source>
</evidence>
<keyword evidence="6 13" id="KW-0812">Transmembrane</keyword>
<comment type="caution">
    <text evidence="15">The sequence shown here is derived from an EMBL/GenBank/DDBJ whole genome shotgun (WGS) entry which is preliminary data.</text>
</comment>
<dbReference type="GO" id="GO:0005886">
    <property type="term" value="C:plasma membrane"/>
    <property type="evidence" value="ECO:0007669"/>
    <property type="project" value="UniProtKB-SubCell"/>
</dbReference>